<dbReference type="Proteomes" id="UP000036681">
    <property type="component" value="Unplaced"/>
</dbReference>
<evidence type="ECO:0000313" key="1">
    <source>
        <dbReference type="Proteomes" id="UP000036681"/>
    </source>
</evidence>
<keyword evidence="1" id="KW-1185">Reference proteome</keyword>
<dbReference type="AlphaFoldDB" id="A0A9J2Q3E0"/>
<organism evidence="1 2">
    <name type="scientific">Ascaris lumbricoides</name>
    <name type="common">Giant roundworm</name>
    <dbReference type="NCBI Taxonomy" id="6252"/>
    <lineage>
        <taxon>Eukaryota</taxon>
        <taxon>Metazoa</taxon>
        <taxon>Ecdysozoa</taxon>
        <taxon>Nematoda</taxon>
        <taxon>Chromadorea</taxon>
        <taxon>Rhabditida</taxon>
        <taxon>Spirurina</taxon>
        <taxon>Ascaridomorpha</taxon>
        <taxon>Ascaridoidea</taxon>
        <taxon>Ascarididae</taxon>
        <taxon>Ascaris</taxon>
    </lineage>
</organism>
<sequence>MEFSEKACAMNSDELVRLVKQAGVAYSKGELQLALHLYERAVLID</sequence>
<proteinExistence type="predicted"/>
<reference evidence="2" key="1">
    <citation type="submission" date="2023-03" db="UniProtKB">
        <authorList>
            <consortium name="WormBaseParasite"/>
        </authorList>
    </citation>
    <scope>IDENTIFICATION</scope>
</reference>
<accession>A0A9J2Q3E0</accession>
<protein>
    <submittedName>
        <fullName evidence="2">Uncharacterized protein</fullName>
    </submittedName>
</protein>
<dbReference type="WBParaSite" id="ALUE_0001602501-mRNA-1">
    <property type="protein sequence ID" value="ALUE_0001602501-mRNA-1"/>
    <property type="gene ID" value="ALUE_0001602501"/>
</dbReference>
<evidence type="ECO:0000313" key="2">
    <source>
        <dbReference type="WBParaSite" id="ALUE_0001602501-mRNA-1"/>
    </source>
</evidence>
<name>A0A9J2Q3E0_ASCLU</name>